<dbReference type="RefSeq" id="WP_167054910.1">
    <property type="nucleotide sequence ID" value="NZ_JAAOZR010000007.1"/>
</dbReference>
<comment type="caution">
    <text evidence="1">The sequence shown here is derived from an EMBL/GenBank/DDBJ whole genome shotgun (WGS) entry which is preliminary data.</text>
</comment>
<evidence type="ECO:0000313" key="1">
    <source>
        <dbReference type="EMBL" id="MBP1963829.1"/>
    </source>
</evidence>
<sequence length="87" mass="9607">MEINLEATFTDRSTMEKTAEVLRSQGVLDIKFNYGGEPQASDLPGSLVQSLDSYSAAEPSYALTVSVEKSRYRQAEDTIMKFGGQLH</sequence>
<organism evidence="1 2">
    <name type="scientific">Paenibacillus aceris</name>
    <dbReference type="NCBI Taxonomy" id="869555"/>
    <lineage>
        <taxon>Bacteria</taxon>
        <taxon>Bacillati</taxon>
        <taxon>Bacillota</taxon>
        <taxon>Bacilli</taxon>
        <taxon>Bacillales</taxon>
        <taxon>Paenibacillaceae</taxon>
        <taxon>Paenibacillus</taxon>
    </lineage>
</organism>
<gene>
    <name evidence="1" type="ORF">J2Z65_003050</name>
</gene>
<protein>
    <submittedName>
        <fullName evidence="1">Uncharacterized protein</fullName>
    </submittedName>
</protein>
<dbReference type="EMBL" id="JAGGKV010000007">
    <property type="protein sequence ID" value="MBP1963829.1"/>
    <property type="molecule type" value="Genomic_DNA"/>
</dbReference>
<name>A0ABS4HYT5_9BACL</name>
<evidence type="ECO:0000313" key="2">
    <source>
        <dbReference type="Proteomes" id="UP001519344"/>
    </source>
</evidence>
<dbReference type="Proteomes" id="UP001519344">
    <property type="component" value="Unassembled WGS sequence"/>
</dbReference>
<accession>A0ABS4HYT5</accession>
<keyword evidence="2" id="KW-1185">Reference proteome</keyword>
<reference evidence="1 2" key="1">
    <citation type="submission" date="2021-03" db="EMBL/GenBank/DDBJ databases">
        <title>Genomic Encyclopedia of Type Strains, Phase IV (KMG-IV): sequencing the most valuable type-strain genomes for metagenomic binning, comparative biology and taxonomic classification.</title>
        <authorList>
            <person name="Goeker M."/>
        </authorList>
    </citation>
    <scope>NUCLEOTIDE SEQUENCE [LARGE SCALE GENOMIC DNA]</scope>
    <source>
        <strain evidence="1 2">DSM 24950</strain>
    </source>
</reference>
<proteinExistence type="predicted"/>